<evidence type="ECO:0000313" key="3">
    <source>
        <dbReference type="Proteomes" id="UP000887574"/>
    </source>
</evidence>
<feature type="transmembrane region" description="Helical" evidence="2">
    <location>
        <begin position="64"/>
        <end position="91"/>
    </location>
</feature>
<feature type="compositionally biased region" description="Basic residues" evidence="1">
    <location>
        <begin position="483"/>
        <end position="504"/>
    </location>
</feature>
<keyword evidence="3" id="KW-1185">Reference proteome</keyword>
<feature type="region of interest" description="Disordered" evidence="1">
    <location>
        <begin position="483"/>
        <end position="553"/>
    </location>
</feature>
<reference evidence="4" key="1">
    <citation type="submission" date="2022-11" db="UniProtKB">
        <authorList>
            <consortium name="WormBaseParasite"/>
        </authorList>
    </citation>
    <scope>IDENTIFICATION</scope>
</reference>
<feature type="region of interest" description="Disordered" evidence="1">
    <location>
        <begin position="305"/>
        <end position="342"/>
    </location>
</feature>
<dbReference type="Proteomes" id="UP000887574">
    <property type="component" value="Unplaced"/>
</dbReference>
<dbReference type="PANTHER" id="PTHR46561:SF11">
    <property type="entry name" value="SERPENTINE RECEPTOR CLASS ALPHA_BETA-14"/>
    <property type="match status" value="1"/>
</dbReference>
<evidence type="ECO:0000256" key="1">
    <source>
        <dbReference type="SAM" id="MobiDB-lite"/>
    </source>
</evidence>
<feature type="transmembrane region" description="Helical" evidence="2">
    <location>
        <begin position="170"/>
        <end position="192"/>
    </location>
</feature>
<accession>A0A915DU02</accession>
<feature type="transmembrane region" description="Helical" evidence="2">
    <location>
        <begin position="204"/>
        <end position="230"/>
    </location>
</feature>
<keyword evidence="2" id="KW-1133">Transmembrane helix</keyword>
<dbReference type="InterPro" id="IPR053286">
    <property type="entry name" value="Nematode_rcpt-like_srab"/>
</dbReference>
<proteinExistence type="predicted"/>
<dbReference type="AlphaFoldDB" id="A0A915DU02"/>
<protein>
    <submittedName>
        <fullName evidence="4">Uncharacterized protein</fullName>
    </submittedName>
</protein>
<feature type="region of interest" description="Disordered" evidence="1">
    <location>
        <begin position="244"/>
        <end position="274"/>
    </location>
</feature>
<dbReference type="PANTHER" id="PTHR46561">
    <property type="entry name" value="SERPENTINE RECEPTOR, CLASS AB (CLASS A-LIKE)-RELATED"/>
    <property type="match status" value="1"/>
</dbReference>
<sequence length="724" mass="83577">MSLSVTNIPLNNCSAAEIFAKSTSLFLVHVTHCALSLAAIYLYYKAMKRMTDKSKKLFNLHTNLKIIFLLGSLFYIILSIFDFFLHFYYLILYMIKFSDSCNYLIVAWKCAFFKIPLMFCTIGFTVFHAIVFFERSCATFYVKIYEKIKIHNYSLQTAYQIKENVLSIQLIFPLALVHSSIFLTYLVFMSVGKSFIVFSTALDFIIFIETATLITSAYILITIITFLNLISRAEKQIEAKNIPSVESTDSAKSMRPKKKSVGQAKKQKDNEPDIKQEQDDFLTTSNQTIATPSLDFSLQQLASQALGATPSQSNERQQQHQSPASAARNASQTSPTSEHQSPGIAVLAPRFGWGRPAVIRPSILSRAKPIRNSADVEDEEDESMDVPARPYRPRVVMIDKNGGVFGNNVEQPEPAVPFCNNCAFEFPNLKKSLVRLNQGVDQMIAYVAEAMKKDEQIKRDENLKSQYFSKHFVHPSCELDPRKFRKKYTRTKPVGKRGKYKPRIKMVNAQQDGQNTEQDDEDEEEEDEDEEEQDGEEQERQEHSSSYYEDEPIATIQPFNQFNQRSIPSMPLYSQVVIPDKLRPGYGENLYGIMPSDFFPKDREKYNYMNVERFRELSSDYALKAMTNTRNDWGQALRKQLLMEWGWWEMPYNETFAFVPPEGLLAFRKRFIAFWQLLHQRPKKNALKNMFVRLGQHRDYFQFSELPSLEERNAMGLEVPVLLQ</sequence>
<feature type="transmembrane region" description="Helical" evidence="2">
    <location>
        <begin position="111"/>
        <end position="133"/>
    </location>
</feature>
<feature type="transmembrane region" description="Helical" evidence="2">
    <location>
        <begin position="25"/>
        <end position="44"/>
    </location>
</feature>
<evidence type="ECO:0000256" key="2">
    <source>
        <dbReference type="SAM" id="Phobius"/>
    </source>
</evidence>
<keyword evidence="2" id="KW-0472">Membrane</keyword>
<organism evidence="3 4">
    <name type="scientific">Ditylenchus dipsaci</name>
    <dbReference type="NCBI Taxonomy" id="166011"/>
    <lineage>
        <taxon>Eukaryota</taxon>
        <taxon>Metazoa</taxon>
        <taxon>Ecdysozoa</taxon>
        <taxon>Nematoda</taxon>
        <taxon>Chromadorea</taxon>
        <taxon>Rhabditida</taxon>
        <taxon>Tylenchina</taxon>
        <taxon>Tylenchomorpha</taxon>
        <taxon>Sphaerularioidea</taxon>
        <taxon>Anguinidae</taxon>
        <taxon>Anguininae</taxon>
        <taxon>Ditylenchus</taxon>
    </lineage>
</organism>
<feature type="compositionally biased region" description="Acidic residues" evidence="1">
    <location>
        <begin position="517"/>
        <end position="537"/>
    </location>
</feature>
<keyword evidence="2" id="KW-0812">Transmembrane</keyword>
<feature type="compositionally biased region" description="Polar residues" evidence="1">
    <location>
        <begin position="309"/>
        <end position="340"/>
    </location>
</feature>
<evidence type="ECO:0000313" key="4">
    <source>
        <dbReference type="WBParaSite" id="jg22809"/>
    </source>
</evidence>
<dbReference type="WBParaSite" id="jg22809">
    <property type="protein sequence ID" value="jg22809"/>
    <property type="gene ID" value="jg22809"/>
</dbReference>
<name>A0A915DU02_9BILA</name>